<proteinExistence type="predicted"/>
<evidence type="ECO:0000256" key="3">
    <source>
        <dbReference type="SAM" id="Phobius"/>
    </source>
</evidence>
<dbReference type="Pfam" id="PF02839">
    <property type="entry name" value="CBM_5_12"/>
    <property type="match status" value="1"/>
</dbReference>
<keyword evidence="1" id="KW-0378">Hydrolase</keyword>
<reference evidence="5" key="1">
    <citation type="submission" date="2024-05" db="EMBL/GenBank/DDBJ databases">
        <authorList>
            <person name="Yang L."/>
            <person name="Pan L."/>
        </authorList>
    </citation>
    <scope>NUCLEOTIDE SEQUENCE</scope>
    <source>
        <strain evidence="5">FCG-7</strain>
    </source>
</reference>
<sequence>MKKNTGFSLIEILICSLIIGIAGITLAKLQTVFILNSSIAEQRIEASAFAQSRLDQIRRFIDTHNKLVSSETIDNGIAIDLIGEKTLNGKSAQFKNTICIKKTSSEACRTSATDLTLAEKDILMVQSTTTWTDASNTPQATVLFSKLIKSTAPWPNPICQWTASNAVGYQKGMYALHTMSSNKKNVWLCNKTGGCGVAEPAAGSGWVDVGQFMPNPTPGIHIDTSSACTPPNPDGSPKTSGSGAGPTTAPTAAPAPTATPSGGGAIPWAEGVTYTAGQKVTYNGGTYECIQAHTAWVGTNWNPAATPTMWKKL</sequence>
<dbReference type="EMBL" id="CP157355">
    <property type="protein sequence ID" value="XBM00128.1"/>
    <property type="molecule type" value="Genomic_DNA"/>
</dbReference>
<keyword evidence="3" id="KW-0472">Membrane</keyword>
<name>A0AAU7F8T0_9NEIS</name>
<dbReference type="KEGG" id="cmav:ABHF33_13830"/>
<evidence type="ECO:0000256" key="1">
    <source>
        <dbReference type="ARBA" id="ARBA00022801"/>
    </source>
</evidence>
<feature type="compositionally biased region" description="Low complexity" evidence="2">
    <location>
        <begin position="235"/>
        <end position="260"/>
    </location>
</feature>
<dbReference type="GO" id="GO:0005576">
    <property type="term" value="C:extracellular region"/>
    <property type="evidence" value="ECO:0007669"/>
    <property type="project" value="InterPro"/>
</dbReference>
<keyword evidence="3" id="KW-0812">Transmembrane</keyword>
<feature type="region of interest" description="Disordered" evidence="2">
    <location>
        <begin position="225"/>
        <end position="264"/>
    </location>
</feature>
<dbReference type="InterPro" id="IPR036573">
    <property type="entry name" value="CBM_sf_5/12"/>
</dbReference>
<evidence type="ECO:0000256" key="2">
    <source>
        <dbReference type="SAM" id="MobiDB-lite"/>
    </source>
</evidence>
<dbReference type="NCBIfam" id="TIGR02532">
    <property type="entry name" value="IV_pilin_GFxxxE"/>
    <property type="match status" value="1"/>
</dbReference>
<feature type="transmembrane region" description="Helical" evidence="3">
    <location>
        <begin position="7"/>
        <end position="27"/>
    </location>
</feature>
<dbReference type="InterPro" id="IPR003610">
    <property type="entry name" value="CBM5/12"/>
</dbReference>
<accession>A0AAU7F8T0</accession>
<evidence type="ECO:0000259" key="4">
    <source>
        <dbReference type="SMART" id="SM00495"/>
    </source>
</evidence>
<dbReference type="GO" id="GO:0005975">
    <property type="term" value="P:carbohydrate metabolic process"/>
    <property type="evidence" value="ECO:0007669"/>
    <property type="project" value="InterPro"/>
</dbReference>
<dbReference type="GO" id="GO:0030246">
    <property type="term" value="F:carbohydrate binding"/>
    <property type="evidence" value="ECO:0007669"/>
    <property type="project" value="InterPro"/>
</dbReference>
<dbReference type="GO" id="GO:0004553">
    <property type="term" value="F:hydrolase activity, hydrolyzing O-glycosyl compounds"/>
    <property type="evidence" value="ECO:0007669"/>
    <property type="project" value="InterPro"/>
</dbReference>
<organism evidence="5">
    <name type="scientific">Chitinibacter mangrovi</name>
    <dbReference type="NCBI Taxonomy" id="3153927"/>
    <lineage>
        <taxon>Bacteria</taxon>
        <taxon>Pseudomonadati</taxon>
        <taxon>Pseudomonadota</taxon>
        <taxon>Betaproteobacteria</taxon>
        <taxon>Neisseriales</taxon>
        <taxon>Chitinibacteraceae</taxon>
        <taxon>Chitinibacter</taxon>
    </lineage>
</organism>
<dbReference type="AlphaFoldDB" id="A0AAU7F8T0"/>
<keyword evidence="3" id="KW-1133">Transmembrane helix</keyword>
<dbReference type="SUPFAM" id="SSF51055">
    <property type="entry name" value="Carbohydrate binding domain"/>
    <property type="match status" value="1"/>
</dbReference>
<dbReference type="Pfam" id="PF07963">
    <property type="entry name" value="N_methyl"/>
    <property type="match status" value="1"/>
</dbReference>
<feature type="domain" description="Chitin-binding type-3" evidence="4">
    <location>
        <begin position="265"/>
        <end position="313"/>
    </location>
</feature>
<dbReference type="RefSeq" id="WP_348944493.1">
    <property type="nucleotide sequence ID" value="NZ_CP157355.1"/>
</dbReference>
<dbReference type="CDD" id="cd12214">
    <property type="entry name" value="ChiA1_BD"/>
    <property type="match status" value="1"/>
</dbReference>
<gene>
    <name evidence="5" type="ORF">ABHF33_13830</name>
</gene>
<dbReference type="InterPro" id="IPR012902">
    <property type="entry name" value="N_methyl_site"/>
</dbReference>
<evidence type="ECO:0000313" key="5">
    <source>
        <dbReference type="EMBL" id="XBM00128.1"/>
    </source>
</evidence>
<protein>
    <submittedName>
        <fullName evidence="5">Carbohydrate-binding protein</fullName>
    </submittedName>
</protein>
<dbReference type="Gene3D" id="2.10.10.20">
    <property type="entry name" value="Carbohydrate-binding module superfamily 5/12"/>
    <property type="match status" value="1"/>
</dbReference>
<dbReference type="SMART" id="SM00495">
    <property type="entry name" value="ChtBD3"/>
    <property type="match status" value="1"/>
</dbReference>